<keyword evidence="1" id="KW-0489">Methyltransferase</keyword>
<dbReference type="Proteomes" id="UP001060112">
    <property type="component" value="Chromosome"/>
</dbReference>
<accession>A0ABY5I6A0</accession>
<dbReference type="Gene3D" id="3.40.50.150">
    <property type="entry name" value="Vaccinia Virus protein VP39"/>
    <property type="match status" value="1"/>
</dbReference>
<name>A0ABY5I6A0_9FIRM</name>
<keyword evidence="1" id="KW-0808">Transferase</keyword>
<dbReference type="EMBL" id="CP101620">
    <property type="protein sequence ID" value="UTY39568.1"/>
    <property type="molecule type" value="Genomic_DNA"/>
</dbReference>
<dbReference type="GO" id="GO:0008168">
    <property type="term" value="F:methyltransferase activity"/>
    <property type="evidence" value="ECO:0007669"/>
    <property type="project" value="UniProtKB-KW"/>
</dbReference>
<dbReference type="PANTHER" id="PTHR38451">
    <property type="entry name" value="TRNA (ADENINE(22)-N(1))-METHYLTRANSFERASE"/>
    <property type="match status" value="1"/>
</dbReference>
<dbReference type="PANTHER" id="PTHR38451:SF1">
    <property type="entry name" value="TRNA (ADENINE(22)-N(1))-METHYLTRANSFERASE"/>
    <property type="match status" value="1"/>
</dbReference>
<proteinExistence type="predicted"/>
<dbReference type="InterPro" id="IPR029063">
    <property type="entry name" value="SAM-dependent_MTases_sf"/>
</dbReference>
<reference evidence="1" key="1">
    <citation type="submission" date="2022-07" db="EMBL/GenBank/DDBJ databases">
        <title>Faecal culturing of patients with breast cancer.</title>
        <authorList>
            <person name="Teng N.M.Y."/>
            <person name="Kiu R."/>
            <person name="Evans R."/>
            <person name="Baker D.J."/>
            <person name="Zenner C."/>
            <person name="Robinson S.D."/>
            <person name="Hall L.J."/>
        </authorList>
    </citation>
    <scope>NUCLEOTIDE SEQUENCE</scope>
    <source>
        <strain evidence="1">LH1062</strain>
    </source>
</reference>
<dbReference type="GO" id="GO:0032259">
    <property type="term" value="P:methylation"/>
    <property type="evidence" value="ECO:0007669"/>
    <property type="project" value="UniProtKB-KW"/>
</dbReference>
<dbReference type="Pfam" id="PF04816">
    <property type="entry name" value="TrmK"/>
    <property type="match status" value="1"/>
</dbReference>
<keyword evidence="2" id="KW-1185">Reference proteome</keyword>
<evidence type="ECO:0000313" key="1">
    <source>
        <dbReference type="EMBL" id="UTY39568.1"/>
    </source>
</evidence>
<dbReference type="Gene3D" id="1.10.287.1890">
    <property type="match status" value="1"/>
</dbReference>
<gene>
    <name evidence="1" type="ORF">NMU03_01670</name>
</gene>
<sequence length="230" mass="26547">MKLSKRLQAIADLIIKYKHGNILGDIGTDHAYLPCYVVEHGFQKAYACDIAKGPIQASIETIQSYHLEDKVIPLLGSGIEPLLEKTVDMISICGMGGKLIVDILDTHFDYIQNQRLILQANVGIEVLREYLYTHQIEILDETIIKDVHHIYEIIVCQKTSKSLTYQEADLYFGPCLRQNKTPLFYQKWQRQLEIHQNILTSLQKSHPRYQEVTHMIEMIEGEINESTKDY</sequence>
<evidence type="ECO:0000313" key="2">
    <source>
        <dbReference type="Proteomes" id="UP001060112"/>
    </source>
</evidence>
<dbReference type="PIRSF" id="PIRSF018637">
    <property type="entry name" value="TrmK"/>
    <property type="match status" value="1"/>
</dbReference>
<dbReference type="SUPFAM" id="SSF53335">
    <property type="entry name" value="S-adenosyl-L-methionine-dependent methyltransferases"/>
    <property type="match status" value="1"/>
</dbReference>
<dbReference type="InterPro" id="IPR006901">
    <property type="entry name" value="TrmK"/>
</dbReference>
<protein>
    <submittedName>
        <fullName evidence="1">Class I SAM-dependent methyltransferase</fullName>
    </submittedName>
</protein>
<dbReference type="RefSeq" id="WP_290140744.1">
    <property type="nucleotide sequence ID" value="NZ_CP101620.1"/>
</dbReference>
<organism evidence="1 2">
    <name type="scientific">Allocoprobacillus halotolerans</name>
    <dbReference type="NCBI Taxonomy" id="2944914"/>
    <lineage>
        <taxon>Bacteria</taxon>
        <taxon>Bacillati</taxon>
        <taxon>Bacillota</taxon>
        <taxon>Erysipelotrichia</taxon>
        <taxon>Erysipelotrichales</taxon>
        <taxon>Erysipelotrichaceae</taxon>
        <taxon>Allocoprobacillus</taxon>
    </lineage>
</organism>